<dbReference type="Proteomes" id="UP001193920">
    <property type="component" value="Unassembled WGS sequence"/>
</dbReference>
<organism evidence="1">
    <name type="scientific">Xenorhabdus szentirmaii</name>
    <dbReference type="NCBI Taxonomy" id="290112"/>
    <lineage>
        <taxon>Bacteria</taxon>
        <taxon>Pseudomonadati</taxon>
        <taxon>Pseudomonadota</taxon>
        <taxon>Gammaproteobacteria</taxon>
        <taxon>Enterobacterales</taxon>
        <taxon>Morganellaceae</taxon>
        <taxon>Xenorhabdus</taxon>
    </lineage>
</organism>
<accession>A0AAW3YV22</accession>
<name>A0AAW3YV22_9GAMM</name>
<dbReference type="EMBL" id="JACXBF010000223">
    <property type="protein sequence ID" value="MBD2800899.1"/>
    <property type="molecule type" value="Genomic_DNA"/>
</dbReference>
<reference evidence="1" key="2">
    <citation type="journal article" date="2024" name="Toxins">
        <title>Genome Sequence Analysis of Native Xenorhabdus Strains Isolated from Entomopathogenic Nematodes in Argentina.</title>
        <authorList>
            <person name="Palma L."/>
            <person name="Frizzo L."/>
            <person name="Kaiser S."/>
            <person name="Berry C."/>
            <person name="Caballero P."/>
            <person name="Bode H.B."/>
            <person name="Del Valle E.E."/>
        </authorList>
    </citation>
    <scope>NUCLEOTIDE SEQUENCE</scope>
    <source>
        <strain evidence="1">M</strain>
    </source>
</reference>
<dbReference type="RefSeq" id="WP_323868977.1">
    <property type="nucleotide sequence ID" value="NZ_JACXBF010000223.1"/>
</dbReference>
<reference evidence="1" key="1">
    <citation type="submission" date="2020-09" db="EMBL/GenBank/DDBJ databases">
        <authorList>
            <person name="Palma L."/>
            <person name="Caballero P."/>
            <person name="Berry C."/>
            <person name="Del Valle E."/>
        </authorList>
    </citation>
    <scope>NUCLEOTIDE SEQUENCE</scope>
    <source>
        <strain evidence="1">M</strain>
    </source>
</reference>
<sequence length="225" mass="24985">MNIDRNTTISNREVKDASISVSIPDGADVIVGQHCYLVVTVKSPQVKSIKTISIKFPSENIVVKVEKDWKLIDDVSGKAIFMLEVDDKLSSNMSINYTIHAYSDTNEDVQGIVPLAVSYTTKKMKKNDVILLETEMEFLDTALIPSPINDPKSKYNVYSGVIKDENSKPLKNTQVIISSMSLYTSLDSVNITTDPMSGHVPELIEPQERKSLPKFIAINSDENGM</sequence>
<proteinExistence type="predicted"/>
<comment type="caution">
    <text evidence="1">The sequence shown here is derived from an EMBL/GenBank/DDBJ whole genome shotgun (WGS) entry which is preliminary data.</text>
</comment>
<dbReference type="AlphaFoldDB" id="A0AAW3YV22"/>
<protein>
    <submittedName>
        <fullName evidence="1">Uncharacterized protein</fullName>
    </submittedName>
</protein>
<gene>
    <name evidence="1" type="ORF">ID854_10645</name>
</gene>
<evidence type="ECO:0000313" key="1">
    <source>
        <dbReference type="EMBL" id="MBD2800899.1"/>
    </source>
</evidence>